<dbReference type="EMBL" id="JASCZI010120968">
    <property type="protein sequence ID" value="MED6158346.1"/>
    <property type="molecule type" value="Genomic_DNA"/>
</dbReference>
<organism evidence="1 2">
    <name type="scientific">Stylosanthes scabra</name>
    <dbReference type="NCBI Taxonomy" id="79078"/>
    <lineage>
        <taxon>Eukaryota</taxon>
        <taxon>Viridiplantae</taxon>
        <taxon>Streptophyta</taxon>
        <taxon>Embryophyta</taxon>
        <taxon>Tracheophyta</taxon>
        <taxon>Spermatophyta</taxon>
        <taxon>Magnoliopsida</taxon>
        <taxon>eudicotyledons</taxon>
        <taxon>Gunneridae</taxon>
        <taxon>Pentapetalae</taxon>
        <taxon>rosids</taxon>
        <taxon>fabids</taxon>
        <taxon>Fabales</taxon>
        <taxon>Fabaceae</taxon>
        <taxon>Papilionoideae</taxon>
        <taxon>50 kb inversion clade</taxon>
        <taxon>dalbergioids sensu lato</taxon>
        <taxon>Dalbergieae</taxon>
        <taxon>Pterocarpus clade</taxon>
        <taxon>Stylosanthes</taxon>
    </lineage>
</organism>
<comment type="caution">
    <text evidence="1">The sequence shown here is derived from an EMBL/GenBank/DDBJ whole genome shotgun (WGS) entry which is preliminary data.</text>
</comment>
<protein>
    <submittedName>
        <fullName evidence="1">Uncharacterized protein</fullName>
    </submittedName>
</protein>
<name>A0ABU6UBF2_9FABA</name>
<reference evidence="1 2" key="1">
    <citation type="journal article" date="2023" name="Plants (Basel)">
        <title>Bridging the Gap: Combining Genomics and Transcriptomics Approaches to Understand Stylosanthes scabra, an Orphan Legume from the Brazilian Caatinga.</title>
        <authorList>
            <person name="Ferreira-Neto J.R.C."/>
            <person name="da Silva M.D."/>
            <person name="Binneck E."/>
            <person name="de Melo N.F."/>
            <person name="da Silva R.H."/>
            <person name="de Melo A.L.T.M."/>
            <person name="Pandolfi V."/>
            <person name="Bustamante F.O."/>
            <person name="Brasileiro-Vidal A.C."/>
            <person name="Benko-Iseppon A.M."/>
        </authorList>
    </citation>
    <scope>NUCLEOTIDE SEQUENCE [LARGE SCALE GENOMIC DNA]</scope>
    <source>
        <tissue evidence="1">Leaves</tissue>
    </source>
</reference>
<sequence length="178" mass="20514">MTEVAISLAMKASNLLHKKEKLRRQLCNIVKCYEEWKDEFVVKNGEIKFQPFTIVTSHAATGDQRRLWGQLLPNVIRALLRPLIEALPDYQKRLEGRQARPSLGTLLRSRRKWRRVELAILAVIVSPPEEFGSASLDGLLLEAVLVQEEDHDTDLQNILWSPPSSSPTMREEEKWDFL</sequence>
<proteinExistence type="predicted"/>
<evidence type="ECO:0000313" key="1">
    <source>
        <dbReference type="EMBL" id="MED6158346.1"/>
    </source>
</evidence>
<dbReference type="Proteomes" id="UP001341840">
    <property type="component" value="Unassembled WGS sequence"/>
</dbReference>
<gene>
    <name evidence="1" type="ORF">PIB30_031976</name>
</gene>
<keyword evidence="2" id="KW-1185">Reference proteome</keyword>
<evidence type="ECO:0000313" key="2">
    <source>
        <dbReference type="Proteomes" id="UP001341840"/>
    </source>
</evidence>
<accession>A0ABU6UBF2</accession>